<dbReference type="Proteomes" id="UP000002415">
    <property type="component" value="Chromosome"/>
</dbReference>
<dbReference type="InterPro" id="IPR009012">
    <property type="entry name" value="GrpE_head"/>
</dbReference>
<evidence type="ECO:0000256" key="2">
    <source>
        <dbReference type="ARBA" id="ARBA00023186"/>
    </source>
</evidence>
<comment type="subunit">
    <text evidence="3">Homodimer.</text>
</comment>
<dbReference type="PROSITE" id="PS01071">
    <property type="entry name" value="GRPE"/>
    <property type="match status" value="1"/>
</dbReference>
<evidence type="ECO:0000256" key="5">
    <source>
        <dbReference type="RuleBase" id="RU004478"/>
    </source>
</evidence>
<dbReference type="PANTHER" id="PTHR21237">
    <property type="entry name" value="GRPE PROTEIN"/>
    <property type="match status" value="1"/>
</dbReference>
<dbReference type="RefSeq" id="WP_011994400.1">
    <property type="nucleotide sequence ID" value="NC_009718.1"/>
</dbReference>
<dbReference type="PRINTS" id="PR00773">
    <property type="entry name" value="GRPEPROTEIN"/>
</dbReference>
<dbReference type="GO" id="GO:0051087">
    <property type="term" value="F:protein-folding chaperone binding"/>
    <property type="evidence" value="ECO:0007669"/>
    <property type="project" value="InterPro"/>
</dbReference>
<comment type="similarity">
    <text evidence="1 3 5">Belongs to the GrpE family.</text>
</comment>
<dbReference type="GO" id="GO:0005737">
    <property type="term" value="C:cytoplasm"/>
    <property type="evidence" value="ECO:0007669"/>
    <property type="project" value="UniProtKB-SubCell"/>
</dbReference>
<dbReference type="InterPro" id="IPR000740">
    <property type="entry name" value="GrpE"/>
</dbReference>
<comment type="function">
    <text evidence="3 4">Participates actively in the response to hyperosmotic and heat shock by preventing the aggregation of stress-denatured proteins, in association with DnaK and GrpE. It is the nucleotide exchange factor for DnaK and may function as a thermosensor. Unfolded proteins bind initially to DnaJ; upon interaction with the DnaJ-bound protein, DnaK hydrolyzes its bound ATP, resulting in the formation of a stable complex. GrpE releases ADP from DnaK; ATP binding to DnaK triggers the release of the substrate protein, thus completing the reaction cycle. Several rounds of ATP-dependent interactions between DnaJ, DnaK and GrpE are required for fully efficient folding.</text>
</comment>
<comment type="subcellular location">
    <subcellularLocation>
        <location evidence="3">Cytoplasm</location>
    </subcellularLocation>
</comment>
<evidence type="ECO:0000313" key="8">
    <source>
        <dbReference type="Proteomes" id="UP000002415"/>
    </source>
</evidence>
<dbReference type="GO" id="GO:0000774">
    <property type="term" value="F:adenyl-nucleotide exchange factor activity"/>
    <property type="evidence" value="ECO:0007669"/>
    <property type="project" value="InterPro"/>
</dbReference>
<dbReference type="OrthoDB" id="37628at2"/>
<protein>
    <recommendedName>
        <fullName evidence="3 4">Protein GrpE</fullName>
    </recommendedName>
    <alternativeName>
        <fullName evidence="3">HSP-70 cofactor</fullName>
    </alternativeName>
</protein>
<dbReference type="SUPFAM" id="SSF58014">
    <property type="entry name" value="Coiled-coil domain of nucleotide exchange factor GrpE"/>
    <property type="match status" value="1"/>
</dbReference>
<dbReference type="HOGENOM" id="CLU_057217_5_2_0"/>
<dbReference type="PANTHER" id="PTHR21237:SF23">
    <property type="entry name" value="GRPE PROTEIN HOMOLOG, MITOCHONDRIAL"/>
    <property type="match status" value="1"/>
</dbReference>
<keyword evidence="8" id="KW-1185">Reference proteome</keyword>
<dbReference type="Gene3D" id="3.90.20.20">
    <property type="match status" value="1"/>
</dbReference>
<sequence>MEFEKEEKKQQNTENNEIKEIKENTSEENSVQNIEDENKQLKEKVAELEAQLKEIQNAARFIKASFENYKLDVERQLKENTRSTALRIFRNLIPIVDDFKRALNYYNQTQDLEEFYKGTQKIIEKFFKTLENEGLKPIDTSGRFDPFLHEAVEREEREDVEEYTIIETIEEGYTYNGQVIKPAKVKVAIKPRKS</sequence>
<dbReference type="SUPFAM" id="SSF51064">
    <property type="entry name" value="Head domain of nucleotide exchange factor GrpE"/>
    <property type="match status" value="1"/>
</dbReference>
<organism evidence="7 8">
    <name type="scientific">Fervidobacterium nodosum (strain ATCC 35602 / DSM 5306 / Rt17-B1)</name>
    <dbReference type="NCBI Taxonomy" id="381764"/>
    <lineage>
        <taxon>Bacteria</taxon>
        <taxon>Thermotogati</taxon>
        <taxon>Thermotogota</taxon>
        <taxon>Thermotogae</taxon>
        <taxon>Thermotogales</taxon>
        <taxon>Fervidobacteriaceae</taxon>
        <taxon>Fervidobacterium</taxon>
    </lineage>
</organism>
<dbReference type="EMBL" id="CP000771">
    <property type="protein sequence ID" value="ABS61090.1"/>
    <property type="molecule type" value="Genomic_DNA"/>
</dbReference>
<feature type="region of interest" description="Disordered" evidence="6">
    <location>
        <begin position="1"/>
        <end position="34"/>
    </location>
</feature>
<keyword evidence="3" id="KW-0963">Cytoplasm</keyword>
<dbReference type="GO" id="GO:0051082">
    <property type="term" value="F:unfolded protein binding"/>
    <property type="evidence" value="ECO:0007669"/>
    <property type="project" value="TreeGrafter"/>
</dbReference>
<dbReference type="STRING" id="381764.Fnod_1243"/>
<keyword evidence="3 4" id="KW-0346">Stress response</keyword>
<evidence type="ECO:0000256" key="3">
    <source>
        <dbReference type="HAMAP-Rule" id="MF_01151"/>
    </source>
</evidence>
<name>A7HMF7_FERNB</name>
<evidence type="ECO:0000256" key="4">
    <source>
        <dbReference type="RuleBase" id="RU000639"/>
    </source>
</evidence>
<dbReference type="GO" id="GO:0006457">
    <property type="term" value="P:protein folding"/>
    <property type="evidence" value="ECO:0007669"/>
    <property type="project" value="InterPro"/>
</dbReference>
<proteinExistence type="inferred from homology"/>
<dbReference type="Gene3D" id="2.30.22.10">
    <property type="entry name" value="Head domain of nucleotide exchange factor GrpE"/>
    <property type="match status" value="1"/>
</dbReference>
<dbReference type="Pfam" id="PF01025">
    <property type="entry name" value="GrpE"/>
    <property type="match status" value="1"/>
</dbReference>
<dbReference type="GO" id="GO:0042803">
    <property type="term" value="F:protein homodimerization activity"/>
    <property type="evidence" value="ECO:0007669"/>
    <property type="project" value="InterPro"/>
</dbReference>
<evidence type="ECO:0000256" key="1">
    <source>
        <dbReference type="ARBA" id="ARBA00009054"/>
    </source>
</evidence>
<dbReference type="eggNOG" id="COG0576">
    <property type="taxonomic scope" value="Bacteria"/>
</dbReference>
<dbReference type="HAMAP" id="MF_01151">
    <property type="entry name" value="GrpE"/>
    <property type="match status" value="1"/>
</dbReference>
<reference evidence="7 8" key="2">
    <citation type="journal article" date="2009" name="Proc. Natl. Acad. Sci. U.S.A.">
        <title>On the chimeric nature, thermophilic origin, and phylogenetic placement of the Thermotogales.</title>
        <authorList>
            <person name="Zhaxybayeva O."/>
            <person name="Swithers K.S."/>
            <person name="Lapierre P."/>
            <person name="Fournier G.P."/>
            <person name="Bickhart D.M."/>
            <person name="DeBoy R.T."/>
            <person name="Nelson K.E."/>
            <person name="Nesbo C.L."/>
            <person name="Doolittle W.F."/>
            <person name="Gogarten J.P."/>
            <person name="Noll K.M."/>
        </authorList>
    </citation>
    <scope>NUCLEOTIDE SEQUENCE [LARGE SCALE GENOMIC DNA]</scope>
    <source>
        <strain evidence="8">ATCC 35602 / DSM 5306 / Rt17-B1</strain>
    </source>
</reference>
<accession>A7HMF7</accession>
<reference evidence="7 8" key="1">
    <citation type="submission" date="2007-07" db="EMBL/GenBank/DDBJ databases">
        <title>Complete sequence of Fervidobacterium nodosum Rt17-B1.</title>
        <authorList>
            <consortium name="US DOE Joint Genome Institute"/>
            <person name="Copeland A."/>
            <person name="Lucas S."/>
            <person name="Lapidus A."/>
            <person name="Barry K."/>
            <person name="Glavina del Rio T."/>
            <person name="Dalin E."/>
            <person name="Tice H."/>
            <person name="Pitluck S."/>
            <person name="Saunders E."/>
            <person name="Brettin T."/>
            <person name="Bruce D."/>
            <person name="Detter J.C."/>
            <person name="Han C."/>
            <person name="Schmutz J."/>
            <person name="Larimer F."/>
            <person name="Land M."/>
            <person name="Hauser L."/>
            <person name="Kyrpides N."/>
            <person name="Mikhailova N."/>
            <person name="Nelson K."/>
            <person name="Gogarten J.P."/>
            <person name="Noll K."/>
            <person name="Richardson P."/>
        </authorList>
    </citation>
    <scope>NUCLEOTIDE SEQUENCE [LARGE SCALE GENOMIC DNA]</scope>
    <source>
        <strain evidence="8">ATCC 35602 / DSM 5306 / Rt17-B1</strain>
    </source>
</reference>
<feature type="compositionally biased region" description="Basic and acidic residues" evidence="6">
    <location>
        <begin position="1"/>
        <end position="25"/>
    </location>
</feature>
<dbReference type="InterPro" id="IPR013805">
    <property type="entry name" value="GrpE_CC"/>
</dbReference>
<evidence type="ECO:0000256" key="6">
    <source>
        <dbReference type="SAM" id="MobiDB-lite"/>
    </source>
</evidence>
<dbReference type="KEGG" id="fno:Fnod_1243"/>
<keyword evidence="2 3" id="KW-0143">Chaperone</keyword>
<dbReference type="AlphaFoldDB" id="A7HMF7"/>
<evidence type="ECO:0000313" key="7">
    <source>
        <dbReference type="EMBL" id="ABS61090.1"/>
    </source>
</evidence>
<gene>
    <name evidence="3" type="primary">grpE</name>
    <name evidence="7" type="ordered locus">Fnod_1243</name>
</gene>